<proteinExistence type="predicted"/>
<evidence type="ECO:0000313" key="2">
    <source>
        <dbReference type="Proteomes" id="UP000326837"/>
    </source>
</evidence>
<dbReference type="EMBL" id="AP021861">
    <property type="protein sequence ID" value="BBO35767.1"/>
    <property type="molecule type" value="Genomic_DNA"/>
</dbReference>
<gene>
    <name evidence="1" type="ORF">PLANPX_5379</name>
</gene>
<reference evidence="2" key="1">
    <citation type="submission" date="2019-10" db="EMBL/GenBank/DDBJ databases">
        <title>Lacipirellula parvula gen. nov., sp. nov., representing a lineage of planctomycetes widespread in freshwater anoxic habitats, and description of the family Lacipirellulaceae.</title>
        <authorList>
            <person name="Dedysh S.N."/>
            <person name="Kulichevskaya I.S."/>
            <person name="Beletsky A.V."/>
            <person name="Rakitin A.L."/>
            <person name="Mardanov A.V."/>
            <person name="Ivanova A.A."/>
            <person name="Saltykova V.X."/>
            <person name="Rijpstra W.I.C."/>
            <person name="Sinninghe Damste J.S."/>
            <person name="Ravin N.V."/>
        </authorList>
    </citation>
    <scope>NUCLEOTIDE SEQUENCE [LARGE SCALE GENOMIC DNA]</scope>
    <source>
        <strain evidence="2">PX69</strain>
    </source>
</reference>
<dbReference type="Proteomes" id="UP000326837">
    <property type="component" value="Chromosome"/>
</dbReference>
<dbReference type="KEGG" id="lpav:PLANPX_5379"/>
<evidence type="ECO:0000313" key="1">
    <source>
        <dbReference type="EMBL" id="BBO35767.1"/>
    </source>
</evidence>
<accession>A0A5K7XIF3</accession>
<dbReference type="AlphaFoldDB" id="A0A5K7XIF3"/>
<sequence length="41" mass="4414">MRTPALADARQGDSVLSDSIPRFKTVVSGGIPENGAEREVW</sequence>
<keyword evidence="2" id="KW-1185">Reference proteome</keyword>
<organism evidence="1 2">
    <name type="scientific">Lacipirellula parvula</name>
    <dbReference type="NCBI Taxonomy" id="2650471"/>
    <lineage>
        <taxon>Bacteria</taxon>
        <taxon>Pseudomonadati</taxon>
        <taxon>Planctomycetota</taxon>
        <taxon>Planctomycetia</taxon>
        <taxon>Pirellulales</taxon>
        <taxon>Lacipirellulaceae</taxon>
        <taxon>Lacipirellula</taxon>
    </lineage>
</organism>
<protein>
    <submittedName>
        <fullName evidence="1">Uncharacterized protein</fullName>
    </submittedName>
</protein>
<name>A0A5K7XIF3_9BACT</name>